<gene>
    <name evidence="3" type="ORF">DM484_16560</name>
</gene>
<dbReference type="PANTHER" id="PTHR42903:SF1">
    <property type="entry name" value="INNER MEMBRANE PROTEIN YCCF"/>
    <property type="match status" value="1"/>
</dbReference>
<evidence type="ECO:0000256" key="1">
    <source>
        <dbReference type="PIRNR" id="PIRNR028777"/>
    </source>
</evidence>
<comment type="caution">
    <text evidence="3">The sequence shown here is derived from an EMBL/GenBank/DDBJ whole genome shotgun (WGS) entry which is preliminary data.</text>
</comment>
<organism evidence="3 4">
    <name type="scientific">Candidatus Methylumidiphilus alinenensis</name>
    <dbReference type="NCBI Taxonomy" id="2202197"/>
    <lineage>
        <taxon>Bacteria</taxon>
        <taxon>Pseudomonadati</taxon>
        <taxon>Pseudomonadota</taxon>
        <taxon>Gammaproteobacteria</taxon>
        <taxon>Methylococcales</taxon>
        <taxon>Candidatus Methylumidiphilus</taxon>
    </lineage>
</organism>
<feature type="domain" description="Inner membrane component" evidence="2">
    <location>
        <begin position="69"/>
        <end position="119"/>
    </location>
</feature>
<dbReference type="InterPro" id="IPR005185">
    <property type="entry name" value="YccF"/>
</dbReference>
<feature type="transmembrane region" description="Helical" evidence="1">
    <location>
        <begin position="7"/>
        <end position="35"/>
    </location>
</feature>
<keyword evidence="1" id="KW-1003">Cell membrane</keyword>
<keyword evidence="1" id="KW-1133">Transmembrane helix</keyword>
<keyword evidence="1" id="KW-0472">Membrane</keyword>
<feature type="domain" description="Inner membrane component" evidence="2">
    <location>
        <begin position="4"/>
        <end position="54"/>
    </location>
</feature>
<feature type="transmembrane region" description="Helical" evidence="1">
    <location>
        <begin position="72"/>
        <end position="100"/>
    </location>
</feature>
<sequence length="122" mass="13067">MSLLGNILWLIFGGLLTGLGYILGGIVLCLTIIGIPFGLQSIKLGFAVFAPFGKNLVELDNANGVLNLVFNVIWLLLFGWPIAVAHATSALILAITIIGIPFSIQHLKLIPLSLFPFGRDLV</sequence>
<accession>A0A2W4QZT5</accession>
<dbReference type="NCBIfam" id="NF008740">
    <property type="entry name" value="PRK11770.1-2"/>
    <property type="match status" value="1"/>
</dbReference>
<dbReference type="GO" id="GO:0005886">
    <property type="term" value="C:plasma membrane"/>
    <property type="evidence" value="ECO:0007669"/>
    <property type="project" value="UniProtKB-SubCell"/>
</dbReference>
<dbReference type="InterPro" id="IPR031308">
    <property type="entry name" value="UCP028777"/>
</dbReference>
<reference evidence="3 4" key="1">
    <citation type="journal article" date="2018" name="Aquat. Microb. Ecol.">
        <title>Gammaproteobacterial methanotrophs dominate.</title>
        <authorList>
            <person name="Rissanen A.J."/>
            <person name="Saarenheimo J."/>
            <person name="Tiirola M."/>
            <person name="Peura S."/>
            <person name="Aalto S.L."/>
            <person name="Karvinen A."/>
            <person name="Nykanen H."/>
        </authorList>
    </citation>
    <scope>NUCLEOTIDE SEQUENCE [LARGE SCALE GENOMIC DNA]</scope>
    <source>
        <strain evidence="3">AMbin10</strain>
    </source>
</reference>
<dbReference type="Proteomes" id="UP000249396">
    <property type="component" value="Unassembled WGS sequence"/>
</dbReference>
<dbReference type="PANTHER" id="PTHR42903">
    <property type="entry name" value="INNER MEMBRANE PROTEIN YCCF"/>
    <property type="match status" value="1"/>
</dbReference>
<evidence type="ECO:0000259" key="2">
    <source>
        <dbReference type="Pfam" id="PF03733"/>
    </source>
</evidence>
<comment type="subcellular location">
    <subcellularLocation>
        <location evidence="1">Cell inner membrane</location>
        <topology evidence="1">Multi-pass membrane protein</topology>
    </subcellularLocation>
</comment>
<dbReference type="EMBL" id="QJPH01000359">
    <property type="protein sequence ID" value="PZN76446.1"/>
    <property type="molecule type" value="Genomic_DNA"/>
</dbReference>
<evidence type="ECO:0000313" key="3">
    <source>
        <dbReference type="EMBL" id="PZN76446.1"/>
    </source>
</evidence>
<dbReference type="Pfam" id="PF03733">
    <property type="entry name" value="YccF"/>
    <property type="match status" value="2"/>
</dbReference>
<evidence type="ECO:0000313" key="4">
    <source>
        <dbReference type="Proteomes" id="UP000249396"/>
    </source>
</evidence>
<proteinExistence type="predicted"/>
<keyword evidence="1" id="KW-0997">Cell inner membrane</keyword>
<keyword evidence="1" id="KW-0812">Transmembrane</keyword>
<dbReference type="AlphaFoldDB" id="A0A2W4QZT5"/>
<protein>
    <recommendedName>
        <fullName evidence="1">Inner membrane protein YccF</fullName>
    </recommendedName>
</protein>
<dbReference type="InterPro" id="IPR052937">
    <property type="entry name" value="Inner_membrane_protein"/>
</dbReference>
<name>A0A2W4QZT5_9GAMM</name>
<dbReference type="PIRSF" id="PIRSF028777">
    <property type="entry name" value="UCP028777"/>
    <property type="match status" value="1"/>
</dbReference>